<reference evidence="1" key="1">
    <citation type="submission" date="2020-08" db="EMBL/GenBank/DDBJ databases">
        <title>Winogradskyella ouciana sp. nov., isolated from the hadal seawater of the Mariana Trench.</title>
        <authorList>
            <person name="He X."/>
        </authorList>
    </citation>
    <scope>NUCLEOTIDE SEQUENCE [LARGE SCALE GENOMIC DNA]</scope>
    <source>
        <strain evidence="1">KCTC 52348</strain>
    </source>
</reference>
<evidence type="ECO:0000313" key="1">
    <source>
        <dbReference type="EMBL" id="MBC2844017.1"/>
    </source>
</evidence>
<organism evidence="1 2">
    <name type="scientific">Winogradskyella flava</name>
    <dbReference type="NCBI Taxonomy" id="1884876"/>
    <lineage>
        <taxon>Bacteria</taxon>
        <taxon>Pseudomonadati</taxon>
        <taxon>Bacteroidota</taxon>
        <taxon>Flavobacteriia</taxon>
        <taxon>Flavobacteriales</taxon>
        <taxon>Flavobacteriaceae</taxon>
        <taxon>Winogradskyella</taxon>
    </lineage>
</organism>
<comment type="caution">
    <text evidence="1">The sequence shown here is derived from an EMBL/GenBank/DDBJ whole genome shotgun (WGS) entry which is preliminary data.</text>
</comment>
<keyword evidence="2" id="KW-1185">Reference proteome</keyword>
<dbReference type="RefSeq" id="WP_185787718.1">
    <property type="nucleotide sequence ID" value="NZ_CANMIT010000001.1"/>
</dbReference>
<protein>
    <submittedName>
        <fullName evidence="1">Uncharacterized protein</fullName>
    </submittedName>
</protein>
<dbReference type="AlphaFoldDB" id="A0A842IRD5"/>
<dbReference type="Proteomes" id="UP000533900">
    <property type="component" value="Unassembled WGS sequence"/>
</dbReference>
<gene>
    <name evidence="1" type="ORF">H7F21_02855</name>
</gene>
<evidence type="ECO:0000313" key="2">
    <source>
        <dbReference type="Proteomes" id="UP000533900"/>
    </source>
</evidence>
<proteinExistence type="predicted"/>
<dbReference type="EMBL" id="JACLCP010000001">
    <property type="protein sequence ID" value="MBC2844017.1"/>
    <property type="molecule type" value="Genomic_DNA"/>
</dbReference>
<name>A0A842IRD5_9FLAO</name>
<sequence>MKPTSYNTMPCALYGHNYIVTKEYLDRTSELTCKHCQVKLKTNASGDFMETINPSKDVQNILRKLYQLNLKSAKFNLNIG</sequence>
<accession>A0A842IRD5</accession>